<keyword evidence="1" id="KW-0472">Membrane</keyword>
<gene>
    <name evidence="2" type="ORF">PQO05_23790</name>
</gene>
<sequence>MSRLKVIKFILVFAALLFVAKPFLGFSGLKLLKESKDNTIILVKAFTKRVPEYLEEAEIKKATIQKLLINPPANLVLAITALLSLLFPLIYKIRENITGQFIDQLSFNSLQDERTYLLTGKLTI</sequence>
<organism evidence="2 3">
    <name type="scientific">Mucilaginibacter jinjuensis</name>
    <dbReference type="NCBI Taxonomy" id="1176721"/>
    <lineage>
        <taxon>Bacteria</taxon>
        <taxon>Pseudomonadati</taxon>
        <taxon>Bacteroidota</taxon>
        <taxon>Sphingobacteriia</taxon>
        <taxon>Sphingobacteriales</taxon>
        <taxon>Sphingobacteriaceae</taxon>
        <taxon>Mucilaginibacter</taxon>
    </lineage>
</organism>
<name>A0ABY7T7W6_9SPHI</name>
<feature type="transmembrane region" description="Helical" evidence="1">
    <location>
        <begin position="73"/>
        <end position="91"/>
    </location>
</feature>
<dbReference type="RefSeq" id="WP_273629947.1">
    <property type="nucleotide sequence ID" value="NZ_CP117167.1"/>
</dbReference>
<keyword evidence="3" id="KW-1185">Reference proteome</keyword>
<dbReference type="EMBL" id="CP117167">
    <property type="protein sequence ID" value="WCT11757.1"/>
    <property type="molecule type" value="Genomic_DNA"/>
</dbReference>
<keyword evidence="1" id="KW-0812">Transmembrane</keyword>
<evidence type="ECO:0000256" key="1">
    <source>
        <dbReference type="SAM" id="Phobius"/>
    </source>
</evidence>
<dbReference type="Proteomes" id="UP001216139">
    <property type="component" value="Chromosome"/>
</dbReference>
<proteinExistence type="predicted"/>
<protein>
    <submittedName>
        <fullName evidence="2">Uncharacterized protein</fullName>
    </submittedName>
</protein>
<accession>A0ABY7T7W6</accession>
<keyword evidence="1" id="KW-1133">Transmembrane helix</keyword>
<reference evidence="2 3" key="1">
    <citation type="submission" date="2023-02" db="EMBL/GenBank/DDBJ databases">
        <title>Genome sequence of Mucilaginibacter jinjuensis strain KACC 16571.</title>
        <authorList>
            <person name="Kim S."/>
            <person name="Heo J."/>
            <person name="Kwon S.-W."/>
        </authorList>
    </citation>
    <scope>NUCLEOTIDE SEQUENCE [LARGE SCALE GENOMIC DNA]</scope>
    <source>
        <strain evidence="2 3">KACC 16571</strain>
    </source>
</reference>
<evidence type="ECO:0000313" key="3">
    <source>
        <dbReference type="Proteomes" id="UP001216139"/>
    </source>
</evidence>
<evidence type="ECO:0000313" key="2">
    <source>
        <dbReference type="EMBL" id="WCT11757.1"/>
    </source>
</evidence>